<dbReference type="EMBL" id="AP017372">
    <property type="protein sequence ID" value="BAU58692.2"/>
    <property type="molecule type" value="Genomic_DNA"/>
</dbReference>
<evidence type="ECO:0000259" key="1">
    <source>
        <dbReference type="Pfam" id="PF03235"/>
    </source>
</evidence>
<dbReference type="Pfam" id="PF03235">
    <property type="entry name" value="GmrSD_N"/>
    <property type="match status" value="1"/>
</dbReference>
<name>A0A110B5Q9_HALHR</name>
<feature type="domain" description="GmrSD restriction endonucleases N-terminal" evidence="1">
    <location>
        <begin position="41"/>
        <end position="279"/>
    </location>
</feature>
<evidence type="ECO:0000259" key="2">
    <source>
        <dbReference type="Pfam" id="PF07510"/>
    </source>
</evidence>
<dbReference type="AlphaFoldDB" id="A0A110B5Q9"/>
<protein>
    <recommendedName>
        <fullName evidence="5">DUF262 domain-containing protein</fullName>
    </recommendedName>
</protein>
<dbReference type="PANTHER" id="PTHR35149">
    <property type="entry name" value="SLL5132 PROTEIN"/>
    <property type="match status" value="1"/>
</dbReference>
<sequence length="825" mass="93948">MGNKHEARSGWQDSRLMTLSQLVTATDNEETGRSIGDPTVRFRVPIYQRLYVWKKEQIERLLNDILDAWKAGNADYYIGGTLVVERQSSDRQSQDLELIDGQQRLTTLLLTALYRLDAQKQPVESSSSYHDLLFHPGTASAGRDPRLHFEIRDKANIWLHTALRKGLKEARKLNLAEEQAHDNFGISPHNETISDDTPRDGGIVKLEYGIEIIEEWFTNNSTLISDQPQGQCDFDTYLLNHVRMLVTSVPGTMDLNHLFETINDRSVQLEHHEVLKARMLKWLKGDDNGEGKEGTYTACARIWEACSAMDDYWEDALAEAAGKNKVNVYEAIIEHKIWRSGALGGSVLSSVALSGKAAIDLCRPKDVAQNSDPAKDEVSLEKLVKDWGNASDLPSNTDKAGDGDHAEKQSSASLISFPMLLLHTLRIWLHRHGPKGADLERFDSFKLLETFDALLLSDNSMSHPLPDIRERVKSFIELLWEVRFLLDQYIIRWVELKEGGEWGHRILRLEQNKSTSLRRADAEQSGDKELSLLQSMLYHSQDIRQLLWLTPLLGYLHSRTFPTEERSGQTALVPSEQGTESDLTVFMRHLDNGLFSSPSLGSKNSETEAESLLQRSRAFLEKPWRSFKKPTIEPLHGGFHGTDDMPRTSHYWYYKADFVIWRRYQGGSQSNESLPQLQGQNDVTQGQLEDAWQHFRFTARASVEHIRPQTSQEEGQEKEGWGDALHSFGNLALVSRERNSEFSNKPYHEKRVKYLTRLRQKDLQSPKLALVYLYGGVPEPSGLGLKHGEWGAEHAKAHMEWIERSMEEYFSLAGYSGKKIADTEP</sequence>
<dbReference type="Pfam" id="PF07510">
    <property type="entry name" value="GmrSD_C"/>
    <property type="match status" value="1"/>
</dbReference>
<feature type="domain" description="GmrSD restriction endonucleases C-terminal" evidence="2">
    <location>
        <begin position="680"/>
        <end position="756"/>
    </location>
</feature>
<dbReference type="RefSeq" id="WP_096410014.1">
    <property type="nucleotide sequence ID" value="NZ_AP017372.2"/>
</dbReference>
<dbReference type="KEGG" id="hhk:HH1059_19870"/>
<dbReference type="OrthoDB" id="9798761at2"/>
<reference evidence="3" key="1">
    <citation type="submission" date="2016-02" db="EMBL/GenBank/DDBJ databases">
        <title>Halorhodospira halochloris DSM-1059 complete genome, version 2.</title>
        <authorList>
            <person name="Tsukatani Y."/>
        </authorList>
    </citation>
    <scope>NUCLEOTIDE SEQUENCE</scope>
    <source>
        <strain evidence="3">DSM 1059</strain>
    </source>
</reference>
<dbReference type="Proteomes" id="UP000218890">
    <property type="component" value="Chromosome"/>
</dbReference>
<organism evidence="3 4">
    <name type="scientific">Halorhodospira halochloris</name>
    <name type="common">Ectothiorhodospira halochloris</name>
    <dbReference type="NCBI Taxonomy" id="1052"/>
    <lineage>
        <taxon>Bacteria</taxon>
        <taxon>Pseudomonadati</taxon>
        <taxon>Pseudomonadota</taxon>
        <taxon>Gammaproteobacteria</taxon>
        <taxon>Chromatiales</taxon>
        <taxon>Ectothiorhodospiraceae</taxon>
        <taxon>Halorhodospira</taxon>
    </lineage>
</organism>
<proteinExistence type="predicted"/>
<dbReference type="InterPro" id="IPR004919">
    <property type="entry name" value="GmrSD_N"/>
</dbReference>
<evidence type="ECO:0008006" key="5">
    <source>
        <dbReference type="Google" id="ProtNLM"/>
    </source>
</evidence>
<evidence type="ECO:0000313" key="4">
    <source>
        <dbReference type="Proteomes" id="UP000218890"/>
    </source>
</evidence>
<dbReference type="InterPro" id="IPR011089">
    <property type="entry name" value="GmrSD_C"/>
</dbReference>
<accession>A0A110B5Q9</accession>
<keyword evidence="4" id="KW-1185">Reference proteome</keyword>
<evidence type="ECO:0000313" key="3">
    <source>
        <dbReference type="EMBL" id="BAU58692.2"/>
    </source>
</evidence>
<gene>
    <name evidence="3" type="ORF">HH1059_19870</name>
</gene>
<dbReference type="PANTHER" id="PTHR35149:SF2">
    <property type="entry name" value="DUF262 DOMAIN-CONTAINING PROTEIN"/>
    <property type="match status" value="1"/>
</dbReference>